<feature type="compositionally biased region" description="Polar residues" evidence="1">
    <location>
        <begin position="259"/>
        <end position="270"/>
    </location>
</feature>
<reference evidence="2" key="1">
    <citation type="submission" date="2018-05" db="EMBL/GenBank/DDBJ databases">
        <authorList>
            <person name="Lanie J.A."/>
            <person name="Ng W.-L."/>
            <person name="Kazmierczak K.M."/>
            <person name="Andrzejewski T.M."/>
            <person name="Davidsen T.M."/>
            <person name="Wayne K.J."/>
            <person name="Tettelin H."/>
            <person name="Glass J.I."/>
            <person name="Rusch D."/>
            <person name="Podicherti R."/>
            <person name="Tsui H.-C.T."/>
            <person name="Winkler M.E."/>
        </authorList>
    </citation>
    <scope>NUCLEOTIDE SEQUENCE</scope>
</reference>
<feature type="region of interest" description="Disordered" evidence="1">
    <location>
        <begin position="234"/>
        <end position="270"/>
    </location>
</feature>
<feature type="region of interest" description="Disordered" evidence="1">
    <location>
        <begin position="1"/>
        <end position="86"/>
    </location>
</feature>
<dbReference type="EMBL" id="UINC01082007">
    <property type="protein sequence ID" value="SVC26378.1"/>
    <property type="molecule type" value="Genomic_DNA"/>
</dbReference>
<name>A0A382KPB4_9ZZZZ</name>
<organism evidence="2">
    <name type="scientific">marine metagenome</name>
    <dbReference type="NCBI Taxonomy" id="408172"/>
    <lineage>
        <taxon>unclassified sequences</taxon>
        <taxon>metagenomes</taxon>
        <taxon>ecological metagenomes</taxon>
    </lineage>
</organism>
<sequence length="306" mass="35052">MTDNENVASSEEAQENRPVPNPYNLKKSWHTDDVMPTGGVETADSLFVAPQPVQQEEEEESDQQERPKAQKAKPYTKPNYKKRYDDLKKHYDSKLNEFRSREQELMNEATASRPEYKAPKTLEELEQFKAQYPDVYDVVETVSHLQSEAKTEELKSQLSVLQERESVAVRREAESELLNKHPDFAAIRDSDEFHDWAKSQQEDIQAWVYNNPHNVGLASRAIDLFKQDMGLIGAGSQQSKQTRKKSNKSSNSKAADMVSTKTTTVDTNLGQPKIWTQEEIAALPMDEYDRLESEIDRAGEEGRIRL</sequence>
<accession>A0A382KPB4</accession>
<protein>
    <submittedName>
        <fullName evidence="2">Uncharacterized protein</fullName>
    </submittedName>
</protein>
<gene>
    <name evidence="2" type="ORF">METZ01_LOCUS279232</name>
</gene>
<evidence type="ECO:0000256" key="1">
    <source>
        <dbReference type="SAM" id="MobiDB-lite"/>
    </source>
</evidence>
<dbReference type="AlphaFoldDB" id="A0A382KPB4"/>
<proteinExistence type="predicted"/>
<evidence type="ECO:0000313" key="2">
    <source>
        <dbReference type="EMBL" id="SVC26378.1"/>
    </source>
</evidence>
<feature type="compositionally biased region" description="Polar residues" evidence="1">
    <location>
        <begin position="1"/>
        <end position="11"/>
    </location>
</feature>